<sequence length="271" mass="29642">MSMSDHLRIGQGHSNNIDSTGKRVSPPPAPSRSPPPHVVASPLLLPPPLLGRGSLLVISRRVVLILRTSLPPTSLSAVTARLSAFLIKLSAFGLPVFPSKINGFRLLAFGFQLASELWSQQQKKYKNHHQLEAQRKYTADGAGAAVECGMTFKFLANYYQELFPVTFLLAPKQTNCLPGKASEQLPGIFCPVLAQDYQSCHSSPPPFYCLCSSTALSRIVFTSTFAASRKPANLMQSTTASDDLYTVISYKRSEPKQVKSTMNNKNRATTQ</sequence>
<evidence type="ECO:0000313" key="2">
    <source>
        <dbReference type="EMBL" id="KAK7580516.1"/>
    </source>
</evidence>
<comment type="caution">
    <text evidence="2">The sequence shown here is derived from an EMBL/GenBank/DDBJ whole genome shotgun (WGS) entry which is preliminary data.</text>
</comment>
<gene>
    <name evidence="2" type="ORF">V9T40_001145</name>
</gene>
<dbReference type="EMBL" id="JBBCAQ010000034">
    <property type="protein sequence ID" value="KAK7580516.1"/>
    <property type="molecule type" value="Genomic_DNA"/>
</dbReference>
<dbReference type="Proteomes" id="UP001367676">
    <property type="component" value="Unassembled WGS sequence"/>
</dbReference>
<evidence type="ECO:0000256" key="1">
    <source>
        <dbReference type="SAM" id="MobiDB-lite"/>
    </source>
</evidence>
<feature type="region of interest" description="Disordered" evidence="1">
    <location>
        <begin position="1"/>
        <end position="38"/>
    </location>
</feature>
<evidence type="ECO:0000313" key="3">
    <source>
        <dbReference type="Proteomes" id="UP001367676"/>
    </source>
</evidence>
<proteinExistence type="predicted"/>
<organism evidence="2 3">
    <name type="scientific">Parthenolecanium corni</name>
    <dbReference type="NCBI Taxonomy" id="536013"/>
    <lineage>
        <taxon>Eukaryota</taxon>
        <taxon>Metazoa</taxon>
        <taxon>Ecdysozoa</taxon>
        <taxon>Arthropoda</taxon>
        <taxon>Hexapoda</taxon>
        <taxon>Insecta</taxon>
        <taxon>Pterygota</taxon>
        <taxon>Neoptera</taxon>
        <taxon>Paraneoptera</taxon>
        <taxon>Hemiptera</taxon>
        <taxon>Sternorrhyncha</taxon>
        <taxon>Coccoidea</taxon>
        <taxon>Coccidae</taxon>
        <taxon>Parthenolecanium</taxon>
    </lineage>
</organism>
<keyword evidence="3" id="KW-1185">Reference proteome</keyword>
<name>A0AAN9TRT8_9HEMI</name>
<protein>
    <submittedName>
        <fullName evidence="2">Uncharacterized protein</fullName>
    </submittedName>
</protein>
<reference evidence="2 3" key="1">
    <citation type="submission" date="2024-03" db="EMBL/GenBank/DDBJ databases">
        <title>Adaptation during the transition from Ophiocordyceps entomopathogen to insect associate is accompanied by gene loss and intensified selection.</title>
        <authorList>
            <person name="Ward C.M."/>
            <person name="Onetto C.A."/>
            <person name="Borneman A.R."/>
        </authorList>
    </citation>
    <scope>NUCLEOTIDE SEQUENCE [LARGE SCALE GENOMIC DNA]</scope>
    <source>
        <strain evidence="2">AWRI1</strain>
        <tissue evidence="2">Single Adult Female</tissue>
    </source>
</reference>
<accession>A0AAN9TRT8</accession>
<feature type="compositionally biased region" description="Pro residues" evidence="1">
    <location>
        <begin position="25"/>
        <end position="37"/>
    </location>
</feature>
<dbReference type="AlphaFoldDB" id="A0AAN9TRT8"/>